<accession>A0ABT9AJM4</accession>
<reference evidence="4" key="1">
    <citation type="submission" date="2023-07" db="EMBL/GenBank/DDBJ databases">
        <authorList>
            <person name="Kim M.K."/>
        </authorList>
    </citation>
    <scope>NUCLEOTIDE SEQUENCE</scope>
    <source>
        <strain evidence="4">M29</strain>
    </source>
</reference>
<keyword evidence="1" id="KW-0238">DNA-binding</keyword>
<name>A0ABT9AJM4_9BACT</name>
<evidence type="ECO:0000313" key="4">
    <source>
        <dbReference type="EMBL" id="MDO7849587.1"/>
    </source>
</evidence>
<dbReference type="InterPro" id="IPR013762">
    <property type="entry name" value="Integrase-like_cat_sf"/>
</dbReference>
<gene>
    <name evidence="4" type="ORF">Q5H92_24710</name>
</gene>
<evidence type="ECO:0000313" key="5">
    <source>
        <dbReference type="Proteomes" id="UP001167796"/>
    </source>
</evidence>
<evidence type="ECO:0000256" key="1">
    <source>
        <dbReference type="ARBA" id="ARBA00023125"/>
    </source>
</evidence>
<dbReference type="SUPFAM" id="SSF56349">
    <property type="entry name" value="DNA breaking-rejoining enzymes"/>
    <property type="match status" value="1"/>
</dbReference>
<keyword evidence="5" id="KW-1185">Reference proteome</keyword>
<dbReference type="Gene3D" id="1.10.150.130">
    <property type="match status" value="1"/>
</dbReference>
<dbReference type="InterPro" id="IPR010998">
    <property type="entry name" value="Integrase_recombinase_N"/>
</dbReference>
<dbReference type="InterPro" id="IPR035386">
    <property type="entry name" value="Arm-DNA-bind_5"/>
</dbReference>
<dbReference type="Proteomes" id="UP001167796">
    <property type="component" value="Unassembled WGS sequence"/>
</dbReference>
<dbReference type="Gene3D" id="1.10.443.10">
    <property type="entry name" value="Intergrase catalytic core"/>
    <property type="match status" value="1"/>
</dbReference>
<evidence type="ECO:0000256" key="2">
    <source>
        <dbReference type="ARBA" id="ARBA00023172"/>
    </source>
</evidence>
<protein>
    <recommendedName>
        <fullName evidence="3">Arm DNA-binding domain-containing protein</fullName>
    </recommendedName>
</protein>
<dbReference type="InterPro" id="IPR011010">
    <property type="entry name" value="DNA_brk_join_enz"/>
</dbReference>
<dbReference type="Pfam" id="PF17293">
    <property type="entry name" value="Arm-DNA-bind_5"/>
    <property type="match status" value="1"/>
</dbReference>
<evidence type="ECO:0000259" key="3">
    <source>
        <dbReference type="Pfam" id="PF17293"/>
    </source>
</evidence>
<keyword evidence="2" id="KW-0233">DNA recombination</keyword>
<comment type="caution">
    <text evidence="4">The sequence shown here is derived from an EMBL/GenBank/DDBJ whole genome shotgun (WGS) entry which is preliminary data.</text>
</comment>
<sequence>MGKFSISARLKSRANADGTHPVQVTYTYNRDTKEYPTGIAVDKASWDSVKKLVVVRTDESVAANHKIQTVQALLFSVASALPEPTHELVKAGYPIAAERAVTAQWIADTQAAMKRIEESDGAIDDVFQSIGNMNEVLQYERASFRDLMNEGAAIQTQAKKNRIIQRLEEKGIYKSNDKALADRKLFDKTFERFLTECEELVRTGGLKKGTLTQRKALFTSLSKFSQATQYPLSLDGFDIKFYAAYQQWALDIEGNYDNHFGGLIKRLVTFLGWCVENGITVNPIFRSRKFKVTKEVFDVVFLNQEELEWLDEFRNHKNCKPSWIRIIDMALVQASLGCRYSDMVDSSWYFEGKFIKGYTHKNTSSYKIPLATSKWFDILRKSEYPNRSFALPVRHSEAVKVLSEQKFNKYIKECLKAMYETHGLHIHEHEMLAKLKTKRGVGKPEYDYKYNMISSHSLRRSFVSNMVRLGYKQETVGTMIGTKDLRELAKYFKADEEMILQETDRLLKAN</sequence>
<proteinExistence type="predicted"/>
<organism evidence="4 5">
    <name type="scientific">Hymenobacter mellowenesis</name>
    <dbReference type="NCBI Taxonomy" id="3063995"/>
    <lineage>
        <taxon>Bacteria</taxon>
        <taxon>Pseudomonadati</taxon>
        <taxon>Bacteroidota</taxon>
        <taxon>Cytophagia</taxon>
        <taxon>Cytophagales</taxon>
        <taxon>Hymenobacteraceae</taxon>
        <taxon>Hymenobacter</taxon>
    </lineage>
</organism>
<dbReference type="EMBL" id="JAUQSX010000018">
    <property type="protein sequence ID" value="MDO7849587.1"/>
    <property type="molecule type" value="Genomic_DNA"/>
</dbReference>
<feature type="domain" description="Arm DNA-binding" evidence="3">
    <location>
        <begin position="11"/>
        <end position="81"/>
    </location>
</feature>